<dbReference type="EMBL" id="JAEAOA010002251">
    <property type="protein sequence ID" value="KAK3590773.1"/>
    <property type="molecule type" value="Genomic_DNA"/>
</dbReference>
<organism evidence="1 2">
    <name type="scientific">Potamilus streckersoni</name>
    <dbReference type="NCBI Taxonomy" id="2493646"/>
    <lineage>
        <taxon>Eukaryota</taxon>
        <taxon>Metazoa</taxon>
        <taxon>Spiralia</taxon>
        <taxon>Lophotrochozoa</taxon>
        <taxon>Mollusca</taxon>
        <taxon>Bivalvia</taxon>
        <taxon>Autobranchia</taxon>
        <taxon>Heteroconchia</taxon>
        <taxon>Palaeoheterodonta</taxon>
        <taxon>Unionida</taxon>
        <taxon>Unionoidea</taxon>
        <taxon>Unionidae</taxon>
        <taxon>Ambleminae</taxon>
        <taxon>Lampsilini</taxon>
        <taxon>Potamilus</taxon>
    </lineage>
</organism>
<proteinExistence type="predicted"/>
<reference evidence="1" key="1">
    <citation type="journal article" date="2021" name="Genome Biol. Evol.">
        <title>A High-Quality Reference Genome for a Parasitic Bivalve with Doubly Uniparental Inheritance (Bivalvia: Unionida).</title>
        <authorList>
            <person name="Smith C.H."/>
        </authorList>
    </citation>
    <scope>NUCLEOTIDE SEQUENCE</scope>
    <source>
        <strain evidence="1">CHS0354</strain>
    </source>
</reference>
<reference evidence="1" key="2">
    <citation type="journal article" date="2021" name="Genome Biol. Evol.">
        <title>Developing a high-quality reference genome for a parasitic bivalve with doubly uniparental inheritance (Bivalvia: Unionida).</title>
        <authorList>
            <person name="Smith C.H."/>
        </authorList>
    </citation>
    <scope>NUCLEOTIDE SEQUENCE</scope>
    <source>
        <strain evidence="1">CHS0354</strain>
        <tissue evidence="1">Mantle</tissue>
    </source>
</reference>
<sequence length="139" mass="15118">MLMSFTLYQCHIPQHDLILLIKSDTIIKCKVALITQALFAVPYVLAYKTSPNANCADIDLPSHNIPADLGLCSLLGVPSTATSNTLICLQFLSSAVSTSAMTSFLIRCQIISHQSCIAFHHLKVLNHSMVCYSGVEPIP</sequence>
<dbReference type="Proteomes" id="UP001195483">
    <property type="component" value="Unassembled WGS sequence"/>
</dbReference>
<evidence type="ECO:0000313" key="2">
    <source>
        <dbReference type="Proteomes" id="UP001195483"/>
    </source>
</evidence>
<keyword evidence="2" id="KW-1185">Reference proteome</keyword>
<reference evidence="1" key="3">
    <citation type="submission" date="2023-05" db="EMBL/GenBank/DDBJ databases">
        <authorList>
            <person name="Smith C.H."/>
        </authorList>
    </citation>
    <scope>NUCLEOTIDE SEQUENCE</scope>
    <source>
        <strain evidence="1">CHS0354</strain>
        <tissue evidence="1">Mantle</tissue>
    </source>
</reference>
<gene>
    <name evidence="1" type="ORF">CHS0354_038711</name>
</gene>
<dbReference type="AlphaFoldDB" id="A0AAE0VU49"/>
<name>A0AAE0VU49_9BIVA</name>
<protein>
    <submittedName>
        <fullName evidence="1">Uncharacterized protein</fullName>
    </submittedName>
</protein>
<accession>A0AAE0VU49</accession>
<evidence type="ECO:0000313" key="1">
    <source>
        <dbReference type="EMBL" id="KAK3590773.1"/>
    </source>
</evidence>
<comment type="caution">
    <text evidence="1">The sequence shown here is derived from an EMBL/GenBank/DDBJ whole genome shotgun (WGS) entry which is preliminary data.</text>
</comment>